<dbReference type="InterPro" id="IPR055170">
    <property type="entry name" value="GFO_IDH_MocA-like_dom"/>
</dbReference>
<dbReference type="RefSeq" id="XP_016592750.1">
    <property type="nucleotide sequence ID" value="XM_016733122.1"/>
</dbReference>
<evidence type="ECO:0000313" key="5">
    <source>
        <dbReference type="Proteomes" id="UP000033710"/>
    </source>
</evidence>
<name>A0A0F2MM12_SPOSC</name>
<dbReference type="GO" id="GO:0000166">
    <property type="term" value="F:nucleotide binding"/>
    <property type="evidence" value="ECO:0007669"/>
    <property type="project" value="InterPro"/>
</dbReference>
<dbReference type="Proteomes" id="UP000033710">
    <property type="component" value="Unassembled WGS sequence"/>
</dbReference>
<dbReference type="AlphaFoldDB" id="A0A0F2MM12"/>
<dbReference type="InterPro" id="IPR051450">
    <property type="entry name" value="Gfo/Idh/MocA_Oxidoreductases"/>
</dbReference>
<reference evidence="4 5" key="1">
    <citation type="journal article" date="2014" name="BMC Genomics">
        <title>Comparative genomics of the major fungal agents of human and animal Sporotrichosis: Sporothrix schenckii and Sporothrix brasiliensis.</title>
        <authorList>
            <person name="Teixeira M.M."/>
            <person name="de Almeida L.G."/>
            <person name="Kubitschek-Barreira P."/>
            <person name="Alves F.L."/>
            <person name="Kioshima E.S."/>
            <person name="Abadio A.K."/>
            <person name="Fernandes L."/>
            <person name="Derengowski L.S."/>
            <person name="Ferreira K.S."/>
            <person name="Souza R.C."/>
            <person name="Ruiz J.C."/>
            <person name="de Andrade N.C."/>
            <person name="Paes H.C."/>
            <person name="Nicola A.M."/>
            <person name="Albuquerque P."/>
            <person name="Gerber A.L."/>
            <person name="Martins V.P."/>
            <person name="Peconick L.D."/>
            <person name="Neto A.V."/>
            <person name="Chaucanez C.B."/>
            <person name="Silva P.A."/>
            <person name="Cunha O.L."/>
            <person name="de Oliveira F.F."/>
            <person name="dos Santos T.C."/>
            <person name="Barros A.L."/>
            <person name="Soares M.A."/>
            <person name="de Oliveira L.M."/>
            <person name="Marini M.M."/>
            <person name="Villalobos-Duno H."/>
            <person name="Cunha M.M."/>
            <person name="de Hoog S."/>
            <person name="da Silveira J.F."/>
            <person name="Henrissat B."/>
            <person name="Nino-Vega G.A."/>
            <person name="Cisalpino P.S."/>
            <person name="Mora-Montes H.M."/>
            <person name="Almeida S.R."/>
            <person name="Stajich J.E."/>
            <person name="Lopes-Bezerra L.M."/>
            <person name="Vasconcelos A.T."/>
            <person name="Felipe M.S."/>
        </authorList>
    </citation>
    <scope>NUCLEOTIDE SEQUENCE [LARGE SCALE GENOMIC DNA]</scope>
    <source>
        <strain evidence="4 5">1099-18</strain>
    </source>
</reference>
<evidence type="ECO:0000259" key="3">
    <source>
        <dbReference type="Pfam" id="PF22725"/>
    </source>
</evidence>
<dbReference type="Gene3D" id="3.40.50.720">
    <property type="entry name" value="NAD(P)-binding Rossmann-like Domain"/>
    <property type="match status" value="1"/>
</dbReference>
<dbReference type="Pfam" id="PF01408">
    <property type="entry name" value="GFO_IDH_MocA"/>
    <property type="match status" value="1"/>
</dbReference>
<dbReference type="Gene3D" id="3.30.360.10">
    <property type="entry name" value="Dihydrodipicolinate Reductase, domain 2"/>
    <property type="match status" value="1"/>
</dbReference>
<dbReference type="GeneID" id="27668399"/>
<evidence type="ECO:0000256" key="1">
    <source>
        <dbReference type="ARBA" id="ARBA00010928"/>
    </source>
</evidence>
<evidence type="ECO:0000313" key="4">
    <source>
        <dbReference type="EMBL" id="KJR90074.1"/>
    </source>
</evidence>
<reference evidence="4 5" key="2">
    <citation type="journal article" date="2015" name="Eukaryot. Cell">
        <title>Asexual propagation of a virulent clone complex in a human and feline outbreak of sporotrichosis.</title>
        <authorList>
            <person name="Teixeira Mde M."/>
            <person name="Rodrigues A.M."/>
            <person name="Tsui C.K."/>
            <person name="de Almeida L.G."/>
            <person name="Van Diepeningen A.D."/>
            <person name="van den Ende B.G."/>
            <person name="Fernandes G.F."/>
            <person name="Kano R."/>
            <person name="Hamelin R.C."/>
            <person name="Lopes-Bezerra L.M."/>
            <person name="Vasconcelos A.T."/>
            <person name="de Hoog S."/>
            <person name="de Camargo Z.P."/>
            <person name="Felipe M.S."/>
        </authorList>
    </citation>
    <scope>NUCLEOTIDE SEQUENCE [LARGE SCALE GENOMIC DNA]</scope>
    <source>
        <strain evidence="4 5">1099-18</strain>
    </source>
</reference>
<sequence>MTSNPKATVVLVGGGTIAPLHAQYLQSSPNCELVAIIDPFPPGERLAKTLGVPHYASVGDLLTASATQPDAYIVCVPSNLHVSVASDILTKATPKAMLVEKPLATDSASAASLLEKARLANCRILVGHHRRFHPAMTSARETIEAGRIGRITAVSALWTAKKSDDYFQVAGAGWRLQRSAGGGPVWTNMVHDIDALHYLTGSRVVQIWAIPTRREREDVGQTVEEGAAVMARFSDGTVATFVICDNTPSPFGWESASGDNPSYMPTSVQVDTYRIMGTRGSLSVPDNVLWNYDAAIAAGKPANNIGWNLPMTREPLAVPEGIPFQQQAEHLARVVRGLEVPRCSGEDGLAAVQVCEAILLALEAGNGVPVSLPA</sequence>
<dbReference type="SUPFAM" id="SSF55347">
    <property type="entry name" value="Glyceraldehyde-3-phosphate dehydrogenase-like, C-terminal domain"/>
    <property type="match status" value="1"/>
</dbReference>
<proteinExistence type="inferred from homology"/>
<dbReference type="InterPro" id="IPR036291">
    <property type="entry name" value="NAD(P)-bd_dom_sf"/>
</dbReference>
<gene>
    <name evidence="4" type="ORF">SPSK_06416</name>
</gene>
<dbReference type="EMBL" id="AXCR01000001">
    <property type="protein sequence ID" value="KJR90074.1"/>
    <property type="molecule type" value="Genomic_DNA"/>
</dbReference>
<organism evidence="4 5">
    <name type="scientific">Sporothrix schenckii 1099-18</name>
    <dbReference type="NCBI Taxonomy" id="1397361"/>
    <lineage>
        <taxon>Eukaryota</taxon>
        <taxon>Fungi</taxon>
        <taxon>Dikarya</taxon>
        <taxon>Ascomycota</taxon>
        <taxon>Pezizomycotina</taxon>
        <taxon>Sordariomycetes</taxon>
        <taxon>Sordariomycetidae</taxon>
        <taxon>Ophiostomatales</taxon>
        <taxon>Ophiostomataceae</taxon>
        <taxon>Sporothrix</taxon>
    </lineage>
</organism>
<evidence type="ECO:0000259" key="2">
    <source>
        <dbReference type="Pfam" id="PF01408"/>
    </source>
</evidence>
<comment type="similarity">
    <text evidence="1">Belongs to the Gfo/Idh/MocA family.</text>
</comment>
<dbReference type="Pfam" id="PF22725">
    <property type="entry name" value="GFO_IDH_MocA_C3"/>
    <property type="match status" value="1"/>
</dbReference>
<dbReference type="PANTHER" id="PTHR43377:SF1">
    <property type="entry name" value="BILIVERDIN REDUCTASE A"/>
    <property type="match status" value="1"/>
</dbReference>
<protein>
    <submittedName>
        <fullName evidence="4">Quinate utilization oxidoreductase QutH</fullName>
    </submittedName>
</protein>
<dbReference type="InterPro" id="IPR000683">
    <property type="entry name" value="Gfo/Idh/MocA-like_OxRdtase_N"/>
</dbReference>
<dbReference type="OrthoDB" id="446809at2759"/>
<feature type="domain" description="GFO/IDH/MocA-like oxidoreductase" evidence="3">
    <location>
        <begin position="138"/>
        <end position="282"/>
    </location>
</feature>
<dbReference type="PANTHER" id="PTHR43377">
    <property type="entry name" value="BILIVERDIN REDUCTASE A"/>
    <property type="match status" value="1"/>
</dbReference>
<comment type="caution">
    <text evidence="4">The sequence shown here is derived from an EMBL/GenBank/DDBJ whole genome shotgun (WGS) entry which is preliminary data.</text>
</comment>
<feature type="domain" description="Gfo/Idh/MocA-like oxidoreductase N-terminal" evidence="2">
    <location>
        <begin position="9"/>
        <end position="128"/>
    </location>
</feature>
<dbReference type="SUPFAM" id="SSF51735">
    <property type="entry name" value="NAD(P)-binding Rossmann-fold domains"/>
    <property type="match status" value="1"/>
</dbReference>
<dbReference type="VEuPathDB" id="FungiDB:SPSK_06416"/>
<dbReference type="KEGG" id="ssck:SPSK_06416"/>
<accession>A0A0F2MM12</accession>